<feature type="compositionally biased region" description="Basic residues" evidence="2">
    <location>
        <begin position="1404"/>
        <end position="1413"/>
    </location>
</feature>
<keyword evidence="1" id="KW-0175">Coiled coil</keyword>
<evidence type="ECO:0000313" key="3">
    <source>
        <dbReference type="EMBL" id="PFX32768.1"/>
    </source>
</evidence>
<dbReference type="PANTHER" id="PTHR37162:SF1">
    <property type="entry name" value="BED-TYPE DOMAIN-CONTAINING PROTEIN"/>
    <property type="match status" value="1"/>
</dbReference>
<feature type="region of interest" description="Disordered" evidence="2">
    <location>
        <begin position="693"/>
        <end position="755"/>
    </location>
</feature>
<organism evidence="3 4">
    <name type="scientific">Stylophora pistillata</name>
    <name type="common">Smooth cauliflower coral</name>
    <dbReference type="NCBI Taxonomy" id="50429"/>
    <lineage>
        <taxon>Eukaryota</taxon>
        <taxon>Metazoa</taxon>
        <taxon>Cnidaria</taxon>
        <taxon>Anthozoa</taxon>
        <taxon>Hexacorallia</taxon>
        <taxon>Scleractinia</taxon>
        <taxon>Astrocoeniina</taxon>
        <taxon>Pocilloporidae</taxon>
        <taxon>Stylophora</taxon>
    </lineage>
</organism>
<dbReference type="Proteomes" id="UP000225706">
    <property type="component" value="Unassembled WGS sequence"/>
</dbReference>
<dbReference type="InterPro" id="IPR012337">
    <property type="entry name" value="RNaseH-like_sf"/>
</dbReference>
<name>A0A2B4SW31_STYPI</name>
<keyword evidence="4" id="KW-1185">Reference proteome</keyword>
<dbReference type="EMBL" id="LSMT01000019">
    <property type="protein sequence ID" value="PFX32768.1"/>
    <property type="molecule type" value="Genomic_DNA"/>
</dbReference>
<comment type="caution">
    <text evidence="3">The sequence shown here is derived from an EMBL/GenBank/DDBJ whole genome shotgun (WGS) entry which is preliminary data.</text>
</comment>
<feature type="compositionally biased region" description="Acidic residues" evidence="2">
    <location>
        <begin position="1353"/>
        <end position="1363"/>
    </location>
</feature>
<proteinExistence type="predicted"/>
<accession>A0A2B4SW31</accession>
<feature type="region of interest" description="Disordered" evidence="2">
    <location>
        <begin position="1337"/>
        <end position="1413"/>
    </location>
</feature>
<dbReference type="OrthoDB" id="10024601at2759"/>
<dbReference type="SUPFAM" id="SSF53098">
    <property type="entry name" value="Ribonuclease H-like"/>
    <property type="match status" value="1"/>
</dbReference>
<sequence>MPGGRTKFSNAWLSAVDSNGQRLSSWCRKGVDDYHAYCRFCDSEFLCDNSGKAQILQHARKAKHVQAVKPARDESQGKLFVLQSQPSAGISNRCDLPEHRRSSSGQLSIINYKNASLQAEVIWLAKLASCNFSFRSVDNLGNTFKAMFPDSKIASSFSMGRSRASYVIGEGLGPHCTQIIVDDVKKSELPFCLHFDETSTTQVKKQMDLTFRYWSPTHNEVWINFYTSLFFGHAEGEKVANRIFQTMLKDDLPITKLCTLVRDGPNVNKTIVRKLEGAIKNDNPDFSGFIDLGSCVLHNVHNAFGRGLEEYGKDIEQLCVDIHSLFKYSAARREDYHTLQSAMGVEMHNFQKHTEVRWLSLGPSVRRILEQWDCICSFVKDLGKDPKTAPKSVAYKRVSAMLNDEEGKKTKAQLEFVGNVSPVFEDFLTIFQNSCPQVHLLYDKMSEFLRKLMGRFLKKDAYEKKFGSDLVSIDCSANSQLLDADIAIGEATKKALAQIKPDRRKSVYLGIRTFYSTSLTYLQSHLPLQNTLLKALGCLNPVKREKASSVKAIALLAKKLQPQLDVSIVQDEWRVYAVDEDVEQLHKEKRVDHFWQEVFNLKSLNGTEPRYVALPKVVKSGLILAQTNAESERSLSVNARIVTQERTLLGERTIVGLRSVKDALKFYDPENLRPEKFALTDGLLTAVRSAHMHHRQRLDEEEAEKKRKEVDEKLKAEEEERRKRDQEKLRKETRSLRDKGERLDKKEQEAMDEMQTANELLSEGTCKLQAALSSGSKVDSQGAKVACLMIETAKSNQAKAKRKLEAVREKQKEVNINNQKLLEKALPADVSAVPLKKRKSNFLSLPRSFFEENEDSFLAAVAFVLWRLVSSEDNEQENFFSVLGDNIQTNIAKISMDLRFKGQICANFALVLLCKSKHRFPLCDAANIGLVYSPARSIGKTTTLKLIAYGQGIIGKKNPLFMSLGDQQNSGTSTKLMLEELSKTSLVVLLDDGHFSGRLNEFLLQVQGGLSQGSLTQGKLFPHGSVLLASNQVEGERLSGRVIRFPFQTSGSGFCKEKEKLLEDFMAFMKNNKGLLTLWAVRHVKLFKDCTEKDVDKDIGELLTVVLRGTVDVVSQARWVKALAKIILTQALLFITSGIQCDLVSIFRNYVNLQCNLLSVLKKLQRCIYDQIKEDHCKGSNVLSWLNPCVQVNKGGKKMVPAIGLKNSKIKLWPDVDPQDVKEYLKGLGKSTTELAIQFAAEDTCTVKDLKKRAKNSKAQKGGKIPRQLLSESLGKLIELVTETQGEDSSSELEILLGPTSPIPQEIEACAGSLQEIDEDVITRLKNAEETLKTTVEEYNDQPDNVQSHEEGQSGDELCDEELTSSQSSESHDEVSQRSTDLDESDHINQLEDSEDDGDELPCKKRKRSWRPN</sequence>
<feature type="compositionally biased region" description="Basic and acidic residues" evidence="2">
    <location>
        <begin position="703"/>
        <end position="749"/>
    </location>
</feature>
<evidence type="ECO:0000256" key="1">
    <source>
        <dbReference type="SAM" id="Coils"/>
    </source>
</evidence>
<feature type="coiled-coil region" evidence="1">
    <location>
        <begin position="790"/>
        <end position="824"/>
    </location>
</feature>
<dbReference type="PANTHER" id="PTHR37162">
    <property type="entry name" value="HAT FAMILY DIMERISATION DOMAINCONTAINING PROTEIN-RELATED"/>
    <property type="match status" value="1"/>
</dbReference>
<protein>
    <submittedName>
        <fullName evidence="3">Uncharacterized protein</fullName>
    </submittedName>
</protein>
<evidence type="ECO:0000313" key="4">
    <source>
        <dbReference type="Proteomes" id="UP000225706"/>
    </source>
</evidence>
<reference evidence="4" key="1">
    <citation type="journal article" date="2017" name="bioRxiv">
        <title>Comparative analysis of the genomes of Stylophora pistillata and Acropora digitifera provides evidence for extensive differences between species of corals.</title>
        <authorList>
            <person name="Voolstra C.R."/>
            <person name="Li Y."/>
            <person name="Liew Y.J."/>
            <person name="Baumgarten S."/>
            <person name="Zoccola D."/>
            <person name="Flot J.-F."/>
            <person name="Tambutte S."/>
            <person name="Allemand D."/>
            <person name="Aranda M."/>
        </authorList>
    </citation>
    <scope>NUCLEOTIDE SEQUENCE [LARGE SCALE GENOMIC DNA]</scope>
</reference>
<gene>
    <name evidence="3" type="ORF">AWC38_SpisGene2435</name>
</gene>
<evidence type="ECO:0000256" key="2">
    <source>
        <dbReference type="SAM" id="MobiDB-lite"/>
    </source>
</evidence>